<evidence type="ECO:0000313" key="2">
    <source>
        <dbReference type="Proteomes" id="UP001059380"/>
    </source>
</evidence>
<reference evidence="1" key="1">
    <citation type="submission" date="2021-04" db="EMBL/GenBank/DDBJ databases">
        <title>Phylogenetic analysis of Acidobacteriaceae.</title>
        <authorList>
            <person name="Qiu L."/>
            <person name="Zhang Q."/>
        </authorList>
    </citation>
    <scope>NUCLEOTIDE SEQUENCE</scope>
    <source>
        <strain evidence="1">DSM 25168</strain>
    </source>
</reference>
<dbReference type="AlphaFoldDB" id="A0A9J7BTV1"/>
<accession>A0A9J7BTV1</accession>
<dbReference type="RefSeq" id="WP_260793854.1">
    <property type="nucleotide sequence ID" value="NZ_CP093313.1"/>
</dbReference>
<sequence length="90" mass="10489">MRRWTRIIALGILAFAVISFALDWFIFKLTGSPHSKFMVSHFVSAPLKNNKEEIDYVGSEDVPCSLSIYPQDDLMPCWWLRHHTNQVTTY</sequence>
<evidence type="ECO:0000313" key="1">
    <source>
        <dbReference type="EMBL" id="UWZ84350.1"/>
    </source>
</evidence>
<protein>
    <submittedName>
        <fullName evidence="1">Uncharacterized protein</fullName>
    </submittedName>
</protein>
<dbReference type="KEGG" id="orp:MOP44_00095"/>
<gene>
    <name evidence="1" type="ORF">MOP44_00095</name>
</gene>
<keyword evidence="2" id="KW-1185">Reference proteome</keyword>
<name>A0A9J7BTV1_9BACT</name>
<dbReference type="EMBL" id="CP093313">
    <property type="protein sequence ID" value="UWZ84350.1"/>
    <property type="molecule type" value="Genomic_DNA"/>
</dbReference>
<organism evidence="1 2">
    <name type="scientific">Occallatibacter riparius</name>
    <dbReference type="NCBI Taxonomy" id="1002689"/>
    <lineage>
        <taxon>Bacteria</taxon>
        <taxon>Pseudomonadati</taxon>
        <taxon>Acidobacteriota</taxon>
        <taxon>Terriglobia</taxon>
        <taxon>Terriglobales</taxon>
        <taxon>Acidobacteriaceae</taxon>
        <taxon>Occallatibacter</taxon>
    </lineage>
</organism>
<dbReference type="Proteomes" id="UP001059380">
    <property type="component" value="Chromosome"/>
</dbReference>
<proteinExistence type="predicted"/>